<dbReference type="AlphaFoldDB" id="A0A060CHY5"/>
<evidence type="ECO:0000313" key="1">
    <source>
        <dbReference type="EMBL" id="AIA94839.1"/>
    </source>
</evidence>
<protein>
    <submittedName>
        <fullName evidence="1">CAZy families GH13|CBM34 protein</fullName>
    </submittedName>
</protein>
<proteinExistence type="predicted"/>
<dbReference type="EMBL" id="KF127482">
    <property type="protein sequence ID" value="AIA94839.1"/>
    <property type="molecule type" value="Genomic_DNA"/>
</dbReference>
<dbReference type="SUPFAM" id="SSF51445">
    <property type="entry name" value="(Trans)glycosidases"/>
    <property type="match status" value="1"/>
</dbReference>
<name>A0A060CHY5_9LACO</name>
<sequence length="55" mass="6713">MDQTFDIDAWRLDVANEIDHHFWRRFYQATHALKPDFLCFWEKFGQFSTGMVEQS</sequence>
<dbReference type="Gene3D" id="3.20.20.80">
    <property type="entry name" value="Glycosidases"/>
    <property type="match status" value="1"/>
</dbReference>
<accession>A0A060CHY5</accession>
<dbReference type="InterPro" id="IPR017853">
    <property type="entry name" value="GH"/>
</dbReference>
<organism evidence="1">
    <name type="scientific">uncultured Lactobacillus sp</name>
    <dbReference type="NCBI Taxonomy" id="153152"/>
    <lineage>
        <taxon>Bacteria</taxon>
        <taxon>Bacillati</taxon>
        <taxon>Bacillota</taxon>
        <taxon>Bacilli</taxon>
        <taxon>Lactobacillales</taxon>
        <taxon>Lactobacillaceae</taxon>
        <taxon>Lactobacillus</taxon>
        <taxon>environmental samples</taxon>
    </lineage>
</organism>
<reference evidence="1" key="1">
    <citation type="journal article" date="2013" name="Environ. Microbiol.">
        <title>Seasonally variable intestinal metagenomes of the red palm weevil (Rhynchophorus ferrugineus).</title>
        <authorList>
            <person name="Jia S."/>
            <person name="Zhang X."/>
            <person name="Zhang G."/>
            <person name="Yin A."/>
            <person name="Zhang S."/>
            <person name="Li F."/>
            <person name="Wang L."/>
            <person name="Zhao D."/>
            <person name="Yun Q."/>
            <person name="Tala"/>
            <person name="Wang J."/>
            <person name="Sun G."/>
            <person name="Baabdullah M."/>
            <person name="Yu X."/>
            <person name="Hu S."/>
            <person name="Al-Mssallem I.S."/>
            <person name="Yu J."/>
        </authorList>
    </citation>
    <scope>NUCLEOTIDE SEQUENCE</scope>
</reference>